<organism evidence="3 4">
    <name type="scientific">Ophiocordyceps sinensis</name>
    <dbReference type="NCBI Taxonomy" id="72228"/>
    <lineage>
        <taxon>Eukaryota</taxon>
        <taxon>Fungi</taxon>
        <taxon>Dikarya</taxon>
        <taxon>Ascomycota</taxon>
        <taxon>Pezizomycotina</taxon>
        <taxon>Sordariomycetes</taxon>
        <taxon>Hypocreomycetidae</taxon>
        <taxon>Hypocreales</taxon>
        <taxon>Ophiocordycipitaceae</taxon>
        <taxon>Ophiocordyceps</taxon>
    </lineage>
</organism>
<evidence type="ECO:0000256" key="1">
    <source>
        <dbReference type="SAM" id="MobiDB-lite"/>
    </source>
</evidence>
<dbReference type="OrthoDB" id="5419752at2759"/>
<name>A0A8H4PY77_9HYPO</name>
<reference evidence="3 4" key="1">
    <citation type="journal article" date="2020" name="Genome Biol. Evol.">
        <title>A new high-quality draft genome assembly of the Chinese cordyceps Ophiocordyceps sinensis.</title>
        <authorList>
            <person name="Shu R."/>
            <person name="Zhang J."/>
            <person name="Meng Q."/>
            <person name="Zhang H."/>
            <person name="Zhou G."/>
            <person name="Li M."/>
            <person name="Wu P."/>
            <person name="Zhao Y."/>
            <person name="Chen C."/>
            <person name="Qin Q."/>
        </authorList>
    </citation>
    <scope>NUCLEOTIDE SEQUENCE [LARGE SCALE GENOMIC DNA]</scope>
    <source>
        <strain evidence="3 4">IOZ07</strain>
    </source>
</reference>
<protein>
    <recommendedName>
        <fullName evidence="2">SRP9 domain-containing protein</fullName>
    </recommendedName>
</protein>
<keyword evidence="4" id="KW-1185">Reference proteome</keyword>
<dbReference type="GO" id="GO:0006614">
    <property type="term" value="P:SRP-dependent cotranslational protein targeting to membrane"/>
    <property type="evidence" value="ECO:0007669"/>
    <property type="project" value="InterPro"/>
</dbReference>
<sequence length="167" mass="17530">MPYFKSSQEWVEQSILLLEARPSTTRITTRYSIKATRSSAKKPQDGDAAASTDADADAPAAKLPRGTLVLKTYDPVSGVTLKYRTAKAAEVSRLVYSALGRLGRAMAAVPAEDIEEPMLDAPAGGEGATKDKLDAAAAAQASQQGGTVKRKKKGRNCETTIAASSAT</sequence>
<accession>A0A8H4PY77</accession>
<dbReference type="Pfam" id="PF05486">
    <property type="entry name" value="SRP9-21"/>
    <property type="match status" value="1"/>
</dbReference>
<feature type="region of interest" description="Disordered" evidence="1">
    <location>
        <begin position="136"/>
        <end position="167"/>
    </location>
</feature>
<feature type="compositionally biased region" description="Polar residues" evidence="1">
    <location>
        <begin position="157"/>
        <end position="167"/>
    </location>
</feature>
<feature type="domain" description="SRP9" evidence="2">
    <location>
        <begin position="4"/>
        <end position="106"/>
    </location>
</feature>
<dbReference type="EMBL" id="JAAVMX010000001">
    <property type="protein sequence ID" value="KAF4512711.1"/>
    <property type="molecule type" value="Genomic_DNA"/>
</dbReference>
<dbReference type="InterPro" id="IPR039432">
    <property type="entry name" value="SRP9_dom"/>
</dbReference>
<comment type="caution">
    <text evidence="3">The sequence shown here is derived from an EMBL/GenBank/DDBJ whole genome shotgun (WGS) entry which is preliminary data.</text>
</comment>
<dbReference type="GO" id="GO:0005786">
    <property type="term" value="C:signal recognition particle, endoplasmic reticulum targeting"/>
    <property type="evidence" value="ECO:0007669"/>
    <property type="project" value="TreeGrafter"/>
</dbReference>
<dbReference type="PANTHER" id="PTHR12834:SF12">
    <property type="entry name" value="SIGNAL RECOGNITION PARTICLE 9 KDA PROTEIN"/>
    <property type="match status" value="1"/>
</dbReference>
<evidence type="ECO:0000313" key="3">
    <source>
        <dbReference type="EMBL" id="KAF4512711.1"/>
    </source>
</evidence>
<gene>
    <name evidence="3" type="ORF">G6O67_000059</name>
</gene>
<dbReference type="Proteomes" id="UP000557566">
    <property type="component" value="Unassembled WGS sequence"/>
</dbReference>
<feature type="compositionally biased region" description="Low complexity" evidence="1">
    <location>
        <begin position="46"/>
        <end position="58"/>
    </location>
</feature>
<evidence type="ECO:0000259" key="2">
    <source>
        <dbReference type="Pfam" id="PF05486"/>
    </source>
</evidence>
<evidence type="ECO:0000313" key="4">
    <source>
        <dbReference type="Proteomes" id="UP000557566"/>
    </source>
</evidence>
<dbReference type="PANTHER" id="PTHR12834">
    <property type="entry name" value="SIGNAL RECOGNITION PARTICLE 9 KDA PROTEIN"/>
    <property type="match status" value="1"/>
</dbReference>
<dbReference type="InterPro" id="IPR039914">
    <property type="entry name" value="SRP9-like"/>
</dbReference>
<dbReference type="AlphaFoldDB" id="A0A8H4PY77"/>
<feature type="region of interest" description="Disordered" evidence="1">
    <location>
        <begin position="31"/>
        <end position="58"/>
    </location>
</feature>
<proteinExistence type="predicted"/>